<sequence length="539" mass="59528">MGKKNLEQLFRDTFKDFHEKPDEGVWKSIEDTLDKKKQKKRVIPIWWRLGGVAALLALLFYIVNPLGDTSPSNETNTPVLTDIETQEKSSETNDSLITDTEVVDENNDGRVSDPAIQSKQLDNSNEIGSTLAESDERKNDSKEIDSSKKAIPNTVIAEANEKGEPVASDKKQQEQNLIDRKVSEKEAVAQNDAKKENTSDKSKLDSNNILESKKSEVAVVNQQESLKNEKEERPTPNLLDKNAVDDQLKKEAVAQTETEEKEDKKDDEESEKKSIFDAIAEQNAEEEEELIAENSGAKWSVGPSVAPVYFNGSGEGSPIHSNFSSNSKSGNVNLSYGLTVAYDLGKRLKVRSGVHRVDFGYDTNEIVFSSSIESSTNALIDNINYSQTSRNLVVQSKRSVPSAAANDAFVELNSTETPGLEGKMVQQLGYIEIPLELNYALIDKKFGVDVIGGVSSLFLVDNTVLLESNELITEMGEANNANSVNFSTNVGIGLNYEFSPKVQLNLEPMFKYQLNTFSETAGPFRPFSVGVYSGVSFKF</sequence>
<comment type="caution">
    <text evidence="3">The sequence shown here is derived from an EMBL/GenBank/DDBJ whole genome shotgun (WGS) entry which is preliminary data.</text>
</comment>
<dbReference type="AlphaFoldDB" id="A0A4Q8QB42"/>
<keyword evidence="2" id="KW-0472">Membrane</keyword>
<name>A0A4Q8QB42_9FLAO</name>
<evidence type="ECO:0000313" key="4">
    <source>
        <dbReference type="Proteomes" id="UP000291981"/>
    </source>
</evidence>
<feature type="compositionally biased region" description="Polar residues" evidence="1">
    <location>
        <begin position="115"/>
        <end position="132"/>
    </location>
</feature>
<evidence type="ECO:0000256" key="2">
    <source>
        <dbReference type="SAM" id="Phobius"/>
    </source>
</evidence>
<proteinExistence type="predicted"/>
<keyword evidence="2" id="KW-0812">Transmembrane</keyword>
<feature type="compositionally biased region" description="Basic and acidic residues" evidence="1">
    <location>
        <begin position="134"/>
        <end position="148"/>
    </location>
</feature>
<dbReference type="Proteomes" id="UP000291981">
    <property type="component" value="Unassembled WGS sequence"/>
</dbReference>
<protein>
    <recommendedName>
        <fullName evidence="5">Outer membrane protein beta-barrel domain-containing protein</fullName>
    </recommendedName>
</protein>
<gene>
    <name evidence="3" type="ORF">EW142_12535</name>
</gene>
<keyword evidence="4" id="KW-1185">Reference proteome</keyword>
<feature type="compositionally biased region" description="Acidic residues" evidence="1">
    <location>
        <begin position="257"/>
        <end position="269"/>
    </location>
</feature>
<dbReference type="EMBL" id="SGIU01000002">
    <property type="protein sequence ID" value="TAI47491.1"/>
    <property type="molecule type" value="Genomic_DNA"/>
</dbReference>
<evidence type="ECO:0008006" key="5">
    <source>
        <dbReference type="Google" id="ProtNLM"/>
    </source>
</evidence>
<dbReference type="RefSeq" id="WP_130614346.1">
    <property type="nucleotide sequence ID" value="NZ_SGIU01000002.1"/>
</dbReference>
<accession>A0A4Q8QB42</accession>
<feature type="compositionally biased region" description="Basic and acidic residues" evidence="1">
    <location>
        <begin position="242"/>
        <end position="252"/>
    </location>
</feature>
<organism evidence="3 4">
    <name type="scientific">Flagellimonas allohymeniacidonis</name>
    <dbReference type="NCBI Taxonomy" id="2517819"/>
    <lineage>
        <taxon>Bacteria</taxon>
        <taxon>Pseudomonadati</taxon>
        <taxon>Bacteroidota</taxon>
        <taxon>Flavobacteriia</taxon>
        <taxon>Flavobacteriales</taxon>
        <taxon>Flavobacteriaceae</taxon>
        <taxon>Flagellimonas</taxon>
    </lineage>
</organism>
<dbReference type="OrthoDB" id="1113942at2"/>
<evidence type="ECO:0000256" key="1">
    <source>
        <dbReference type="SAM" id="MobiDB-lite"/>
    </source>
</evidence>
<feature type="transmembrane region" description="Helical" evidence="2">
    <location>
        <begin position="45"/>
        <end position="63"/>
    </location>
</feature>
<feature type="region of interest" description="Disordered" evidence="1">
    <location>
        <begin position="104"/>
        <end position="272"/>
    </location>
</feature>
<reference evidence="3 4" key="1">
    <citation type="submission" date="2019-02" db="EMBL/GenBank/DDBJ databases">
        <title>Draft genome sequence of Muricauda sp. 176CP4-71.</title>
        <authorList>
            <person name="Park J.-S."/>
        </authorList>
    </citation>
    <scope>NUCLEOTIDE SEQUENCE [LARGE SCALE GENOMIC DNA]</scope>
    <source>
        <strain evidence="3 4">176CP4-71</strain>
    </source>
</reference>
<evidence type="ECO:0000313" key="3">
    <source>
        <dbReference type="EMBL" id="TAI47491.1"/>
    </source>
</evidence>
<feature type="compositionally biased region" description="Basic and acidic residues" evidence="1">
    <location>
        <begin position="159"/>
        <end position="204"/>
    </location>
</feature>
<keyword evidence="2" id="KW-1133">Transmembrane helix</keyword>